<gene>
    <name evidence="3" type="ORF">BUALT_Bualt10G0091800</name>
</gene>
<keyword evidence="4" id="KW-1185">Reference proteome</keyword>
<dbReference type="InterPro" id="IPR050942">
    <property type="entry name" value="F-box_BR-signaling"/>
</dbReference>
<dbReference type="InterPro" id="IPR001810">
    <property type="entry name" value="F-box_dom"/>
</dbReference>
<dbReference type="Pfam" id="PF03478">
    <property type="entry name" value="Beta-prop_KIB1-4"/>
    <property type="match status" value="1"/>
</dbReference>
<evidence type="ECO:0008006" key="5">
    <source>
        <dbReference type="Google" id="ProtNLM"/>
    </source>
</evidence>
<reference evidence="3" key="1">
    <citation type="submission" date="2019-10" db="EMBL/GenBank/DDBJ databases">
        <authorList>
            <person name="Zhang R."/>
            <person name="Pan Y."/>
            <person name="Wang J."/>
            <person name="Ma R."/>
            <person name="Yu S."/>
        </authorList>
    </citation>
    <scope>NUCLEOTIDE SEQUENCE</scope>
    <source>
        <strain evidence="3">LA-IB0</strain>
        <tissue evidence="3">Leaf</tissue>
    </source>
</reference>
<dbReference type="Pfam" id="PF12937">
    <property type="entry name" value="F-box-like"/>
    <property type="match status" value="1"/>
</dbReference>
<feature type="domain" description="KIB1-4 beta-propeller" evidence="1">
    <location>
        <begin position="70"/>
        <end position="327"/>
    </location>
</feature>
<comment type="caution">
    <text evidence="3">The sequence shown here is derived from an EMBL/GenBank/DDBJ whole genome shotgun (WGS) entry which is preliminary data.</text>
</comment>
<dbReference type="EMBL" id="WHWC01000010">
    <property type="protein sequence ID" value="KAG8375358.1"/>
    <property type="molecule type" value="Genomic_DNA"/>
</dbReference>
<dbReference type="Gene3D" id="1.20.1280.50">
    <property type="match status" value="1"/>
</dbReference>
<dbReference type="AlphaFoldDB" id="A0AAV6WYD5"/>
<accession>A0AAV6WYD5</accession>
<dbReference type="PANTHER" id="PTHR44259">
    <property type="entry name" value="OS07G0183000 PROTEIN-RELATED"/>
    <property type="match status" value="1"/>
</dbReference>
<evidence type="ECO:0000259" key="2">
    <source>
        <dbReference type="Pfam" id="PF12937"/>
    </source>
</evidence>
<dbReference type="InterPro" id="IPR005174">
    <property type="entry name" value="KIB1-4_b-propeller"/>
</dbReference>
<dbReference type="PANTHER" id="PTHR44259:SF107">
    <property type="entry name" value="F-BOX PROTEIN SKIP23-LIKE"/>
    <property type="match status" value="1"/>
</dbReference>
<evidence type="ECO:0000313" key="3">
    <source>
        <dbReference type="EMBL" id="KAG8375358.1"/>
    </source>
</evidence>
<organism evidence="3 4">
    <name type="scientific">Buddleja alternifolia</name>
    <dbReference type="NCBI Taxonomy" id="168488"/>
    <lineage>
        <taxon>Eukaryota</taxon>
        <taxon>Viridiplantae</taxon>
        <taxon>Streptophyta</taxon>
        <taxon>Embryophyta</taxon>
        <taxon>Tracheophyta</taxon>
        <taxon>Spermatophyta</taxon>
        <taxon>Magnoliopsida</taxon>
        <taxon>eudicotyledons</taxon>
        <taxon>Gunneridae</taxon>
        <taxon>Pentapetalae</taxon>
        <taxon>asterids</taxon>
        <taxon>lamiids</taxon>
        <taxon>Lamiales</taxon>
        <taxon>Scrophulariaceae</taxon>
        <taxon>Buddlejeae</taxon>
        <taxon>Buddleja</taxon>
    </lineage>
</organism>
<dbReference type="Proteomes" id="UP000826271">
    <property type="component" value="Unassembled WGS sequence"/>
</dbReference>
<name>A0AAV6WYD5_9LAMI</name>
<dbReference type="SUPFAM" id="SSF81383">
    <property type="entry name" value="F-box domain"/>
    <property type="match status" value="1"/>
</dbReference>
<proteinExistence type="predicted"/>
<protein>
    <recommendedName>
        <fullName evidence="5">F-box protein</fullName>
    </recommendedName>
</protein>
<feature type="domain" description="F-box" evidence="2">
    <location>
        <begin position="8"/>
        <end position="44"/>
    </location>
</feature>
<dbReference type="InterPro" id="IPR036047">
    <property type="entry name" value="F-box-like_dom_sf"/>
</dbReference>
<evidence type="ECO:0000313" key="4">
    <source>
        <dbReference type="Proteomes" id="UP000826271"/>
    </source>
</evidence>
<sequence length="372" mass="42579">MRKRMADWSNLPADLLLLIAKRLHFAEDYAKISAVCKSWRAIILQKDNQSCSLLPWLMLTENESRDIRGFYSPFNKKVCELYLPEIRGKRCWGSSHGWLITLNTAYEMHLLNPMSRVQILLPPLHICSNLKNLICNPTEFRNTFVYKVVLSSDPLSGNCVALAVYSDNKMAFAKLGDDAWTPLQCCPSVINDVICFGGKFYATDSSGDVISCDMNGIHLKTLPLTSSFEAYELDEITTYIVEIGGKIHVVLRFMYEDRYGDGPFLRTWNFKIYGLDVCTEKWEEVGSLGNWSIFVGSNDSFSVSCYDYPECRSNCVYFSDDYSERYYDNSTTFNSFDMGICSLDNHKIQPLFENDSSSSVYSVPVWMKPILW</sequence>
<evidence type="ECO:0000259" key="1">
    <source>
        <dbReference type="Pfam" id="PF03478"/>
    </source>
</evidence>